<dbReference type="Proteomes" id="UP000077271">
    <property type="component" value="Unassembled WGS sequence"/>
</dbReference>
<feature type="transmembrane region" description="Helical" evidence="1">
    <location>
        <begin position="61"/>
        <end position="81"/>
    </location>
</feature>
<reference evidence="2 3" key="1">
    <citation type="submission" date="2016-01" db="EMBL/GenBank/DDBJ databases">
        <title>Investigation of taxonomic status of Bacillus aminovorans.</title>
        <authorList>
            <person name="Verma A."/>
            <person name="Pal Y."/>
            <person name="Krishnamurthi S."/>
        </authorList>
    </citation>
    <scope>NUCLEOTIDE SEQUENCE [LARGE SCALE GENOMIC DNA]</scope>
    <source>
        <strain evidence="2 3">DSM 4337</strain>
    </source>
</reference>
<evidence type="ECO:0000313" key="3">
    <source>
        <dbReference type="Proteomes" id="UP000077271"/>
    </source>
</evidence>
<gene>
    <name evidence="2" type="ORF">AWH48_16860</name>
</gene>
<name>A0A177KZ22_9BACI</name>
<keyword evidence="1" id="KW-1133">Transmembrane helix</keyword>
<keyword evidence="1" id="KW-0472">Membrane</keyword>
<proteinExistence type="predicted"/>
<protein>
    <submittedName>
        <fullName evidence="2">Uncharacterized protein</fullName>
    </submittedName>
</protein>
<organism evidence="2 3">
    <name type="scientific">Domibacillus aminovorans</name>
    <dbReference type="NCBI Taxonomy" id="29332"/>
    <lineage>
        <taxon>Bacteria</taxon>
        <taxon>Bacillati</taxon>
        <taxon>Bacillota</taxon>
        <taxon>Bacilli</taxon>
        <taxon>Bacillales</taxon>
        <taxon>Bacillaceae</taxon>
        <taxon>Domibacillus</taxon>
    </lineage>
</organism>
<dbReference type="AlphaFoldDB" id="A0A177KZ22"/>
<comment type="caution">
    <text evidence="2">The sequence shown here is derived from an EMBL/GenBank/DDBJ whole genome shotgun (WGS) entry which is preliminary data.</text>
</comment>
<sequence length="92" mass="9474">MLELVNAVALGAADGMEGLVSTGESILKWAQRLAMIGAALAFCMGGYYLIFGGERGRQKSITWFVGGAVGLVIVMGAYGLAQGVDSNIKFGG</sequence>
<evidence type="ECO:0000313" key="2">
    <source>
        <dbReference type="EMBL" id="OAH58668.1"/>
    </source>
</evidence>
<dbReference type="RefSeq" id="WP_018395858.1">
    <property type="nucleotide sequence ID" value="NZ_LQWZ01000007.1"/>
</dbReference>
<evidence type="ECO:0000256" key="1">
    <source>
        <dbReference type="SAM" id="Phobius"/>
    </source>
</evidence>
<keyword evidence="1" id="KW-0812">Transmembrane</keyword>
<accession>A0A177KZ22</accession>
<feature type="transmembrane region" description="Helical" evidence="1">
    <location>
        <begin position="29"/>
        <end position="49"/>
    </location>
</feature>
<dbReference type="OrthoDB" id="2428877at2"/>
<dbReference type="EMBL" id="LQWZ01000007">
    <property type="protein sequence ID" value="OAH58668.1"/>
    <property type="molecule type" value="Genomic_DNA"/>
</dbReference>